<keyword evidence="3" id="KW-1185">Reference proteome</keyword>
<gene>
    <name evidence="2" type="ORF">Prubr_29820</name>
</gene>
<dbReference type="AlphaFoldDB" id="A0A810MXJ6"/>
<feature type="transmembrane region" description="Helical" evidence="1">
    <location>
        <begin position="156"/>
        <end position="181"/>
    </location>
</feature>
<sequence>MTAPEPTEDAWRDYLAAAQRLDAVRRAAAHAASEQAQAVQAARDELTGVRARLVPQQSRLRELGAPDRELVPGPAEVAAEAAGMAAGPGAVVTALRRARSAADAADAAAAGTLPDPPPGASTPWLRNLLVYGPFALVVLLVEVALYLASGERSPDLAVLLCGIGLPVGAFVLGWLVVGFVFRPAPGARVERTALVGALVCGAPMLVLCLWAVADRING</sequence>
<dbReference type="EMBL" id="AP023359">
    <property type="protein sequence ID" value="BCJ65961.1"/>
    <property type="molecule type" value="Genomic_DNA"/>
</dbReference>
<evidence type="ECO:0000313" key="3">
    <source>
        <dbReference type="Proteomes" id="UP000680866"/>
    </source>
</evidence>
<evidence type="ECO:0000313" key="2">
    <source>
        <dbReference type="EMBL" id="BCJ65961.1"/>
    </source>
</evidence>
<keyword evidence="1" id="KW-0812">Transmembrane</keyword>
<organism evidence="2 3">
    <name type="scientific">Polymorphospora rubra</name>
    <dbReference type="NCBI Taxonomy" id="338584"/>
    <lineage>
        <taxon>Bacteria</taxon>
        <taxon>Bacillati</taxon>
        <taxon>Actinomycetota</taxon>
        <taxon>Actinomycetes</taxon>
        <taxon>Micromonosporales</taxon>
        <taxon>Micromonosporaceae</taxon>
        <taxon>Polymorphospora</taxon>
    </lineage>
</organism>
<proteinExistence type="predicted"/>
<reference evidence="2" key="1">
    <citation type="submission" date="2020-08" db="EMBL/GenBank/DDBJ databases">
        <title>Whole genome shotgun sequence of Polymorphospora rubra NBRC 101157.</title>
        <authorList>
            <person name="Komaki H."/>
            <person name="Tamura T."/>
        </authorList>
    </citation>
    <scope>NUCLEOTIDE SEQUENCE</scope>
    <source>
        <strain evidence="2">NBRC 101157</strain>
    </source>
</reference>
<name>A0A810MXJ6_9ACTN</name>
<dbReference type="RefSeq" id="WP_212825749.1">
    <property type="nucleotide sequence ID" value="NZ_AP023359.1"/>
</dbReference>
<keyword evidence="1" id="KW-1133">Transmembrane helix</keyword>
<feature type="transmembrane region" description="Helical" evidence="1">
    <location>
        <begin position="128"/>
        <end position="150"/>
    </location>
</feature>
<evidence type="ECO:0000256" key="1">
    <source>
        <dbReference type="SAM" id="Phobius"/>
    </source>
</evidence>
<protein>
    <submittedName>
        <fullName evidence="2">Uncharacterized protein</fullName>
    </submittedName>
</protein>
<feature type="transmembrane region" description="Helical" evidence="1">
    <location>
        <begin position="193"/>
        <end position="213"/>
    </location>
</feature>
<dbReference type="KEGG" id="pry:Prubr_29820"/>
<dbReference type="Proteomes" id="UP000680866">
    <property type="component" value="Chromosome"/>
</dbReference>
<keyword evidence="1" id="KW-0472">Membrane</keyword>
<accession>A0A810MXJ6</accession>